<accession>A0ABW5ZCI3</accession>
<dbReference type="RefSeq" id="WP_379809390.1">
    <property type="nucleotide sequence ID" value="NZ_JBHUOL010000023.1"/>
</dbReference>
<dbReference type="Gene3D" id="2.40.160.20">
    <property type="match status" value="1"/>
</dbReference>
<evidence type="ECO:0000259" key="1">
    <source>
        <dbReference type="Pfam" id="PF13568"/>
    </source>
</evidence>
<keyword evidence="3" id="KW-1185">Reference proteome</keyword>
<dbReference type="InterPro" id="IPR025665">
    <property type="entry name" value="Beta-barrel_OMP_2"/>
</dbReference>
<name>A0ABW5ZCI3_9FLAO</name>
<proteinExistence type="predicted"/>
<comment type="caution">
    <text evidence="2">The sequence shown here is derived from an EMBL/GenBank/DDBJ whole genome shotgun (WGS) entry which is preliminary data.</text>
</comment>
<reference evidence="3" key="1">
    <citation type="journal article" date="2019" name="Int. J. Syst. Evol. Microbiol.">
        <title>The Global Catalogue of Microorganisms (GCM) 10K type strain sequencing project: providing services to taxonomists for standard genome sequencing and annotation.</title>
        <authorList>
            <consortium name="The Broad Institute Genomics Platform"/>
            <consortium name="The Broad Institute Genome Sequencing Center for Infectious Disease"/>
            <person name="Wu L."/>
            <person name="Ma J."/>
        </authorList>
    </citation>
    <scope>NUCLEOTIDE SEQUENCE [LARGE SCALE GENOMIC DNA]</scope>
    <source>
        <strain evidence="3">KCTC 52644</strain>
    </source>
</reference>
<dbReference type="Proteomes" id="UP001597549">
    <property type="component" value="Unassembled WGS sequence"/>
</dbReference>
<protein>
    <submittedName>
        <fullName evidence="2">Porin family protein</fullName>
    </submittedName>
</protein>
<organism evidence="2 3">
    <name type="scientific">Flavobacterium ardleyense</name>
    <dbReference type="NCBI Taxonomy" id="2038737"/>
    <lineage>
        <taxon>Bacteria</taxon>
        <taxon>Pseudomonadati</taxon>
        <taxon>Bacteroidota</taxon>
        <taxon>Flavobacteriia</taxon>
        <taxon>Flavobacteriales</taxon>
        <taxon>Flavobacteriaceae</taxon>
        <taxon>Flavobacterium</taxon>
    </lineage>
</organism>
<dbReference type="EMBL" id="JBHUOL010000023">
    <property type="protein sequence ID" value="MFD2910166.1"/>
    <property type="molecule type" value="Genomic_DNA"/>
</dbReference>
<dbReference type="SUPFAM" id="SSF56925">
    <property type="entry name" value="OMPA-like"/>
    <property type="match status" value="1"/>
</dbReference>
<evidence type="ECO:0000313" key="3">
    <source>
        <dbReference type="Proteomes" id="UP001597549"/>
    </source>
</evidence>
<dbReference type="Pfam" id="PF13568">
    <property type="entry name" value="OMP_b-brl_2"/>
    <property type="match status" value="1"/>
</dbReference>
<sequence>MQKKIPDLRFGAKVGVNFATFVGEDADDSFMYVGFNVGFFAEIPITEKLIFQPEILYSTQGAKSKESAINFDIEATLKFEYINIPLMFKYEVAKNFSLEAGPYVGFLTRANLKVKFAGYGSESENFKNRIKSTDFGLGLGMNYDFTNVIFANVRYQAGLTEFGDLGEGSDNVKNSVFQLGLGFRF</sequence>
<gene>
    <name evidence="2" type="ORF">ACFSX9_15655</name>
</gene>
<feature type="domain" description="Outer membrane protein beta-barrel" evidence="1">
    <location>
        <begin position="7"/>
        <end position="161"/>
    </location>
</feature>
<evidence type="ECO:0000313" key="2">
    <source>
        <dbReference type="EMBL" id="MFD2910166.1"/>
    </source>
</evidence>
<dbReference type="InterPro" id="IPR011250">
    <property type="entry name" value="OMP/PagP_B-barrel"/>
</dbReference>